<dbReference type="GO" id="GO:0005856">
    <property type="term" value="C:cytoskeleton"/>
    <property type="evidence" value="ECO:0007669"/>
    <property type="project" value="TreeGrafter"/>
</dbReference>
<protein>
    <recommendedName>
        <fullName evidence="5">Coiled-coil domain-containing protein 146</fullName>
    </recommendedName>
</protein>
<keyword evidence="4" id="KW-1185">Reference proteome</keyword>
<sequence>MAQRVKEVKEHNYSLLTEQKGLVKESEIVRAQVEASQKKFRQRMKDQEVLKEEEIEITGNRGILEMKLHNIKADRKHLHERLSVQQREINRQMQYLKRMEHGLAIATEQLKHTQSIYNELQAQLEAVPKREASIKQRMDLQKELDALKVSFEKQQLAGEQESQKRQQFGAIEDLLRESNSLREELHNLRCLTQIKAEERGQKHRELLRAEQMKHHIEQELKEKELIIVDHYKLNAMLQKRISQYSILCDMVTEERNKYIKLKQATSQTSTELKEQFAVLENETEIQRTIVINKDRLVTKERMKISHSCKVRERLRNDVSKVAWKLQQINQEFEDNKLELVKLTQMINQQENALLDLSKSHELVVVRRNSLGIQLLEHDEVLLGYYEKVNVQKADINKGSMAVETLEKEMMDLQLQIKEVKRLLELRLKEVPLTKQMEEEITMLQIQLSEARDKTLRGLNRTVDYKELKGKDPSAAELVKKIEQLEVRLVERERQFLEKALLVDQVSRLITPLRERTDNCREDRLTLAKKLNEMRTHIINTSHKLMAASAHLAMKQAVVLCLQQEIKDKELQMDRCQRRLEHDLPPFPELEEEWKRMLRDKKKKQREREERERVSGHVRSCVLLGVTQGHAKERGS</sequence>
<evidence type="ECO:0008006" key="5">
    <source>
        <dbReference type="Google" id="ProtNLM"/>
    </source>
</evidence>
<keyword evidence="1 2" id="KW-0175">Coiled coil</keyword>
<evidence type="ECO:0000313" key="4">
    <source>
        <dbReference type="Proteomes" id="UP000694523"/>
    </source>
</evidence>
<evidence type="ECO:0000256" key="1">
    <source>
        <dbReference type="ARBA" id="ARBA00023054"/>
    </source>
</evidence>
<feature type="coiled-coil region" evidence="2">
    <location>
        <begin position="395"/>
        <end position="494"/>
    </location>
</feature>
<evidence type="ECO:0000256" key="2">
    <source>
        <dbReference type="SAM" id="Coils"/>
    </source>
</evidence>
<accession>A0A8C6SNR8</accession>
<dbReference type="AlphaFoldDB" id="A0A8C6SNR8"/>
<organism evidence="3 4">
    <name type="scientific">Neogobius melanostomus</name>
    <name type="common">round goby</name>
    <dbReference type="NCBI Taxonomy" id="47308"/>
    <lineage>
        <taxon>Eukaryota</taxon>
        <taxon>Metazoa</taxon>
        <taxon>Chordata</taxon>
        <taxon>Craniata</taxon>
        <taxon>Vertebrata</taxon>
        <taxon>Euteleostomi</taxon>
        <taxon>Actinopterygii</taxon>
        <taxon>Neopterygii</taxon>
        <taxon>Teleostei</taxon>
        <taxon>Neoteleostei</taxon>
        <taxon>Acanthomorphata</taxon>
        <taxon>Gobiaria</taxon>
        <taxon>Gobiiformes</taxon>
        <taxon>Gobioidei</taxon>
        <taxon>Gobiidae</taxon>
        <taxon>Benthophilinae</taxon>
        <taxon>Neogobiini</taxon>
        <taxon>Neogobius</taxon>
    </lineage>
</organism>
<feature type="coiled-coil region" evidence="2">
    <location>
        <begin position="311"/>
        <end position="359"/>
    </location>
</feature>
<dbReference type="PANTHER" id="PTHR32083:SF34">
    <property type="entry name" value="COILED-COIL DOMAIN-CONTAINING PROTEIN 146"/>
    <property type="match status" value="1"/>
</dbReference>
<feature type="coiled-coil region" evidence="2">
    <location>
        <begin position="171"/>
        <end position="226"/>
    </location>
</feature>
<reference evidence="3" key="2">
    <citation type="submission" date="2025-09" db="UniProtKB">
        <authorList>
            <consortium name="Ensembl"/>
        </authorList>
    </citation>
    <scope>IDENTIFICATION</scope>
</reference>
<dbReference type="Proteomes" id="UP000694523">
    <property type="component" value="Unplaced"/>
</dbReference>
<dbReference type="PANTHER" id="PTHR32083">
    <property type="entry name" value="CILIA AND FLAGELLA-ASSOCIATED PROTEIN 58-RELATED"/>
    <property type="match status" value="1"/>
</dbReference>
<name>A0A8C6SNR8_9GOBI</name>
<reference evidence="3" key="1">
    <citation type="submission" date="2025-08" db="UniProtKB">
        <authorList>
            <consortium name="Ensembl"/>
        </authorList>
    </citation>
    <scope>IDENTIFICATION</scope>
</reference>
<evidence type="ECO:0000313" key="3">
    <source>
        <dbReference type="Ensembl" id="ENSNMLP00000008993.1"/>
    </source>
</evidence>
<proteinExistence type="predicted"/>
<dbReference type="Ensembl" id="ENSNMLT00000010191.1">
    <property type="protein sequence ID" value="ENSNMLP00000008993.1"/>
    <property type="gene ID" value="ENSNMLG00000006310.1"/>
</dbReference>